<name>A0A8X6YY47_9ARAC</name>
<gene>
    <name evidence="1" type="ORF">TNIN_429651</name>
</gene>
<accession>A0A8X6YY47</accession>
<evidence type="ECO:0000313" key="1">
    <source>
        <dbReference type="EMBL" id="GFY79441.1"/>
    </source>
</evidence>
<dbReference type="AlphaFoldDB" id="A0A8X6YY47"/>
<reference evidence="1" key="1">
    <citation type="submission" date="2020-08" db="EMBL/GenBank/DDBJ databases">
        <title>Multicomponent nature underlies the extraordinary mechanical properties of spider dragline silk.</title>
        <authorList>
            <person name="Kono N."/>
            <person name="Nakamura H."/>
            <person name="Mori M."/>
            <person name="Yoshida Y."/>
            <person name="Ohtoshi R."/>
            <person name="Malay A.D."/>
            <person name="Moran D.A.P."/>
            <person name="Tomita M."/>
            <person name="Numata K."/>
            <person name="Arakawa K."/>
        </authorList>
    </citation>
    <scope>NUCLEOTIDE SEQUENCE</scope>
</reference>
<comment type="caution">
    <text evidence="1">The sequence shown here is derived from an EMBL/GenBank/DDBJ whole genome shotgun (WGS) entry which is preliminary data.</text>
</comment>
<dbReference type="Proteomes" id="UP000886998">
    <property type="component" value="Unassembled WGS sequence"/>
</dbReference>
<keyword evidence="2" id="KW-1185">Reference proteome</keyword>
<sequence length="127" mass="15112">MLTSRSLKRSRRDRSVLWMSARETVRPLLLQATFKRGHWGCSVNRLSPDWLQLSLRAGAYFTHMREIYGTTCVEYDLHDISDDQHDHYDISDDKHNHYDISDDQHDHYDISDDQHNQYGSLSVIYQR</sequence>
<evidence type="ECO:0000313" key="2">
    <source>
        <dbReference type="Proteomes" id="UP000886998"/>
    </source>
</evidence>
<organism evidence="1 2">
    <name type="scientific">Trichonephila inaurata madagascariensis</name>
    <dbReference type="NCBI Taxonomy" id="2747483"/>
    <lineage>
        <taxon>Eukaryota</taxon>
        <taxon>Metazoa</taxon>
        <taxon>Ecdysozoa</taxon>
        <taxon>Arthropoda</taxon>
        <taxon>Chelicerata</taxon>
        <taxon>Arachnida</taxon>
        <taxon>Araneae</taxon>
        <taxon>Araneomorphae</taxon>
        <taxon>Entelegynae</taxon>
        <taxon>Araneoidea</taxon>
        <taxon>Nephilidae</taxon>
        <taxon>Trichonephila</taxon>
        <taxon>Trichonephila inaurata</taxon>
    </lineage>
</organism>
<proteinExistence type="predicted"/>
<protein>
    <submittedName>
        <fullName evidence="1">Uncharacterized protein</fullName>
    </submittedName>
</protein>
<dbReference type="EMBL" id="BMAV01023577">
    <property type="protein sequence ID" value="GFY79441.1"/>
    <property type="molecule type" value="Genomic_DNA"/>
</dbReference>